<dbReference type="OrthoDB" id="193314at2"/>
<dbReference type="RefSeq" id="WP_160589159.1">
    <property type="nucleotide sequence ID" value="NZ_BAAAFP010000002.1"/>
</dbReference>
<dbReference type="EMBL" id="WTYY01000001">
    <property type="protein sequence ID" value="MXO87191.1"/>
    <property type="molecule type" value="Genomic_DNA"/>
</dbReference>
<comment type="caution">
    <text evidence="3">The sequence shown here is derived from an EMBL/GenBank/DDBJ whole genome shotgun (WGS) entry which is preliminary data.</text>
</comment>
<evidence type="ECO:0000256" key="1">
    <source>
        <dbReference type="SAM" id="MobiDB-lite"/>
    </source>
</evidence>
<dbReference type="InterPro" id="IPR023214">
    <property type="entry name" value="HAD_sf"/>
</dbReference>
<evidence type="ECO:0000256" key="2">
    <source>
        <dbReference type="SAM" id="SignalP"/>
    </source>
</evidence>
<dbReference type="Gene3D" id="3.40.50.1000">
    <property type="entry name" value="HAD superfamily/HAD-like"/>
    <property type="match status" value="1"/>
</dbReference>
<name>A0A844ZF84_9SPHN</name>
<protein>
    <submittedName>
        <fullName evidence="3">Uncharacterized protein</fullName>
    </submittedName>
</protein>
<dbReference type="AlphaFoldDB" id="A0A844ZF84"/>
<organism evidence="3 4">
    <name type="scientific">Alteraurantiacibacter aestuarii</name>
    <dbReference type="NCBI Taxonomy" id="650004"/>
    <lineage>
        <taxon>Bacteria</taxon>
        <taxon>Pseudomonadati</taxon>
        <taxon>Pseudomonadota</taxon>
        <taxon>Alphaproteobacteria</taxon>
        <taxon>Sphingomonadales</taxon>
        <taxon>Erythrobacteraceae</taxon>
        <taxon>Alteraurantiacibacter</taxon>
    </lineage>
</organism>
<feature type="region of interest" description="Disordered" evidence="1">
    <location>
        <begin position="313"/>
        <end position="336"/>
    </location>
</feature>
<sequence>MGPGRSRTRHLLGVMLAATMLQGCQSLNVLAAIDGPYVPPGERAAQPASRAETAADLAVETVPAQQIAIEADPAGEAEPVIAAPVPTPLPTPAPAPAAAVVATPEPAAPEPAARARPEPVIVLTLEDADPALARSLAREEAAQIAAAPEIAPEIAPQAELLPEPEPEPEPVPAPAATPEVAIAAVVPEPVGAEPDAELIGPPPPENPREDEFASAFDFIADDSAEPGRTEREGVMLAEAPVEEEAEQTLAVQEDPQLASAAIVNLPPPATATPNPDPVPEPLLPERVEQEPAPAALAVAVPVAAPAPAPAAITPAIAPAPRPATRPTPTPPPSSQLERAAETLGLSVVTSMPSPASSPFDLAPGTGSEAYQPFFDHVMAKLTAQPNGGGRESMLLLDPPSLDPALQICGNRPPAVLIDLDPANGLMPLVGQNRPNDSLAAQLANLRQRGVTIYWISGHGPGQASAIRRRLADSGLDPDGVDPLIVTRFAGESKQERRYGLGDSNCLLAIMGDQRADFDELYDFVLDPIMAAPLEGLIGEGWFLAPPPLD</sequence>
<evidence type="ECO:0000313" key="3">
    <source>
        <dbReference type="EMBL" id="MXO87191.1"/>
    </source>
</evidence>
<keyword evidence="2" id="KW-0732">Signal</keyword>
<proteinExistence type="predicted"/>
<reference evidence="3 4" key="1">
    <citation type="submission" date="2019-12" db="EMBL/GenBank/DDBJ databases">
        <title>Genomic-based taxomic classification of the family Erythrobacteraceae.</title>
        <authorList>
            <person name="Xu L."/>
        </authorList>
    </citation>
    <scope>NUCLEOTIDE SEQUENCE [LARGE SCALE GENOMIC DNA]</scope>
    <source>
        <strain evidence="3 4">JCM 16339</strain>
    </source>
</reference>
<feature type="signal peptide" evidence="2">
    <location>
        <begin position="1"/>
        <end position="31"/>
    </location>
</feature>
<gene>
    <name evidence="3" type="ORF">GRI32_00370</name>
</gene>
<feature type="chain" id="PRO_5033063937" evidence="2">
    <location>
        <begin position="32"/>
        <end position="549"/>
    </location>
</feature>
<accession>A0A844ZF84</accession>
<keyword evidence="4" id="KW-1185">Reference proteome</keyword>
<feature type="compositionally biased region" description="Pro residues" evidence="1">
    <location>
        <begin position="317"/>
        <end position="333"/>
    </location>
</feature>
<evidence type="ECO:0000313" key="4">
    <source>
        <dbReference type="Proteomes" id="UP000435243"/>
    </source>
</evidence>
<dbReference type="Proteomes" id="UP000435243">
    <property type="component" value="Unassembled WGS sequence"/>
</dbReference>
<dbReference type="PROSITE" id="PS51257">
    <property type="entry name" value="PROKAR_LIPOPROTEIN"/>
    <property type="match status" value="1"/>
</dbReference>